<feature type="region of interest" description="Disordered" evidence="1">
    <location>
        <begin position="1"/>
        <end position="36"/>
    </location>
</feature>
<evidence type="ECO:0000256" key="1">
    <source>
        <dbReference type="SAM" id="MobiDB-lite"/>
    </source>
</evidence>
<dbReference type="EMBL" id="JALNMJ010000001">
    <property type="protein sequence ID" value="MCK7610810.1"/>
    <property type="molecule type" value="Genomic_DNA"/>
</dbReference>
<sequence length="59" mass="6654">MDSKLDDRQPQQKRPEETTADTAIKCAPEDDSRGAQRSIREMVIDNNTRFAATMKSLGE</sequence>
<proteinExistence type="predicted"/>
<name>A0ABT0GPL1_9HYPH</name>
<feature type="compositionally biased region" description="Basic and acidic residues" evidence="1">
    <location>
        <begin position="1"/>
        <end position="17"/>
    </location>
</feature>
<organism evidence="2 3">
    <name type="scientific">Roseibium sediminicola</name>
    <dbReference type="NCBI Taxonomy" id="2933272"/>
    <lineage>
        <taxon>Bacteria</taxon>
        <taxon>Pseudomonadati</taxon>
        <taxon>Pseudomonadota</taxon>
        <taxon>Alphaproteobacteria</taxon>
        <taxon>Hyphomicrobiales</taxon>
        <taxon>Stappiaceae</taxon>
        <taxon>Roseibium</taxon>
    </lineage>
</organism>
<keyword evidence="3" id="KW-1185">Reference proteome</keyword>
<protein>
    <submittedName>
        <fullName evidence="2">Uncharacterized protein</fullName>
    </submittedName>
</protein>
<accession>A0ABT0GPL1</accession>
<reference evidence="2" key="1">
    <citation type="submission" date="2022-04" db="EMBL/GenBank/DDBJ databases">
        <title>Roseibium sp. CAU 1639 isolated from mud.</title>
        <authorList>
            <person name="Kim W."/>
        </authorList>
    </citation>
    <scope>NUCLEOTIDE SEQUENCE</scope>
    <source>
        <strain evidence="2">CAU 1639</strain>
    </source>
</reference>
<feature type="compositionally biased region" description="Basic and acidic residues" evidence="1">
    <location>
        <begin position="27"/>
        <end position="36"/>
    </location>
</feature>
<evidence type="ECO:0000313" key="3">
    <source>
        <dbReference type="Proteomes" id="UP001431221"/>
    </source>
</evidence>
<dbReference type="RefSeq" id="WP_248149792.1">
    <property type="nucleotide sequence ID" value="NZ_JALNMJ010000001.1"/>
</dbReference>
<dbReference type="Proteomes" id="UP001431221">
    <property type="component" value="Unassembled WGS sequence"/>
</dbReference>
<evidence type="ECO:0000313" key="2">
    <source>
        <dbReference type="EMBL" id="MCK7610810.1"/>
    </source>
</evidence>
<gene>
    <name evidence="2" type="ORF">M0H32_01445</name>
</gene>
<comment type="caution">
    <text evidence="2">The sequence shown here is derived from an EMBL/GenBank/DDBJ whole genome shotgun (WGS) entry which is preliminary data.</text>
</comment>